<evidence type="ECO:0000256" key="2">
    <source>
        <dbReference type="ARBA" id="ARBA00022833"/>
    </source>
</evidence>
<dbReference type="PANTHER" id="PTHR15379:SF2">
    <property type="entry name" value="CELL GROWTH REGULATOR WITH RING FINGER DOMAIN PROTEIN 1"/>
    <property type="match status" value="1"/>
</dbReference>
<dbReference type="PROSITE" id="PS50089">
    <property type="entry name" value="ZF_RING_2"/>
    <property type="match status" value="1"/>
</dbReference>
<keyword evidence="8" id="KW-1185">Reference proteome</keyword>
<protein>
    <submittedName>
        <fullName evidence="7">Cell growth regulator with RING finger domain protein 1-like</fullName>
    </submittedName>
</protein>
<accession>A0AAV4JYV4</accession>
<evidence type="ECO:0000256" key="5">
    <source>
        <dbReference type="SAM" id="Phobius"/>
    </source>
</evidence>
<evidence type="ECO:0000313" key="8">
    <source>
        <dbReference type="Proteomes" id="UP000762676"/>
    </source>
</evidence>
<dbReference type="PANTHER" id="PTHR15379">
    <property type="entry name" value="CELL GROWTH REGULATOR WITH RING FINGER DOMAIN PROTEIN 1"/>
    <property type="match status" value="1"/>
</dbReference>
<keyword evidence="1 3" id="KW-0863">Zinc-finger</keyword>
<reference evidence="7 8" key="1">
    <citation type="journal article" date="2021" name="Elife">
        <title>Chloroplast acquisition without the gene transfer in kleptoplastic sea slugs, Plakobranchus ocellatus.</title>
        <authorList>
            <person name="Maeda T."/>
            <person name="Takahashi S."/>
            <person name="Yoshida T."/>
            <person name="Shimamura S."/>
            <person name="Takaki Y."/>
            <person name="Nagai Y."/>
            <person name="Toyoda A."/>
            <person name="Suzuki Y."/>
            <person name="Arimoto A."/>
            <person name="Ishii H."/>
            <person name="Satoh N."/>
            <person name="Nishiyama T."/>
            <person name="Hasebe M."/>
            <person name="Maruyama T."/>
            <person name="Minagawa J."/>
            <person name="Obokata J."/>
            <person name="Shigenobu S."/>
        </authorList>
    </citation>
    <scope>NUCLEOTIDE SEQUENCE [LARGE SCALE GENOMIC DNA]</scope>
</reference>
<evidence type="ECO:0000256" key="4">
    <source>
        <dbReference type="SAM" id="MobiDB-lite"/>
    </source>
</evidence>
<dbReference type="GO" id="GO:0030308">
    <property type="term" value="P:negative regulation of cell growth"/>
    <property type="evidence" value="ECO:0007669"/>
    <property type="project" value="TreeGrafter"/>
</dbReference>
<evidence type="ECO:0000313" key="7">
    <source>
        <dbReference type="EMBL" id="GFS25746.1"/>
    </source>
</evidence>
<keyword evidence="5" id="KW-1133">Transmembrane helix</keyword>
<dbReference type="CDD" id="cd16787">
    <property type="entry name" value="mRING-HC-C3HC5_CGRF1"/>
    <property type="match status" value="1"/>
</dbReference>
<feature type="domain" description="RING-type" evidence="6">
    <location>
        <begin position="396"/>
        <end position="431"/>
    </location>
</feature>
<name>A0AAV4JYV4_9GAST</name>
<feature type="compositionally biased region" description="Polar residues" evidence="4">
    <location>
        <begin position="331"/>
        <end position="342"/>
    </location>
</feature>
<dbReference type="SUPFAM" id="SSF57850">
    <property type="entry name" value="RING/U-box"/>
    <property type="match status" value="1"/>
</dbReference>
<feature type="transmembrane region" description="Helical" evidence="5">
    <location>
        <begin position="12"/>
        <end position="35"/>
    </location>
</feature>
<keyword evidence="5" id="KW-0812">Transmembrane</keyword>
<keyword evidence="2" id="KW-0862">Zinc</keyword>
<evidence type="ECO:0000256" key="3">
    <source>
        <dbReference type="PROSITE-ProRule" id="PRU00175"/>
    </source>
</evidence>
<sequence>MAYPTLLWFAGYSNVSSVVIVIIGFIVMSIFILLVSMNSDLSGTPQPLPGVEQRNMVKVVNPFFLQLEKEGKSLKDGISFHLSRLCPCKAVVLWGVSINNFHNFILEKGHEVRKKLLSQDISDTLHLDSLHRESFQFSNAGDDVLSIPCPATVSSSTLGNIPRQRYPVAVFVFVPESPEMSCPDEEGDSECSNNIVGLISVIHLKDEYVTQSSHVIQQYIKTAGVPIYSLKPLFVNIPSASPDFERDCHERGDVSMNDNRQSNLDAPVSSYEDDNQRQSMAGSDVTSPSTGCKEQLRSRASGSFPMSGNSSRSIRSEVSSLAAPHADSEQYDSAQVEHSQASVRRRRQIFPQHANQNFSPAAGLQNVWRDEQDNLGYKHGSSEEELSSEESSSAECVVCQTKKVMCVLLPCRHACVCYHCLKLLDRCPLCRGAIESYFLLFGSTGDETGSGYENNYEDDGIIHNLEQHAVNASFAEKWERLCMRLNALLGFR</sequence>
<dbReference type="InterPro" id="IPR042496">
    <property type="entry name" value="CGRF1"/>
</dbReference>
<dbReference type="GO" id="GO:0008270">
    <property type="term" value="F:zinc ion binding"/>
    <property type="evidence" value="ECO:0007669"/>
    <property type="project" value="UniProtKB-KW"/>
</dbReference>
<feature type="compositionally biased region" description="Polar residues" evidence="4">
    <location>
        <begin position="277"/>
        <end position="306"/>
    </location>
</feature>
<dbReference type="EMBL" id="BMAT01003451">
    <property type="protein sequence ID" value="GFS25746.1"/>
    <property type="molecule type" value="Genomic_DNA"/>
</dbReference>
<gene>
    <name evidence="7" type="ORF">ElyMa_001695300</name>
</gene>
<dbReference type="Pfam" id="PF13920">
    <property type="entry name" value="zf-C3HC4_3"/>
    <property type="match status" value="1"/>
</dbReference>
<evidence type="ECO:0000256" key="1">
    <source>
        <dbReference type="ARBA" id="ARBA00022771"/>
    </source>
</evidence>
<dbReference type="InterPro" id="IPR001841">
    <property type="entry name" value="Znf_RING"/>
</dbReference>
<dbReference type="AlphaFoldDB" id="A0AAV4JYV4"/>
<organism evidence="7 8">
    <name type="scientific">Elysia marginata</name>
    <dbReference type="NCBI Taxonomy" id="1093978"/>
    <lineage>
        <taxon>Eukaryota</taxon>
        <taxon>Metazoa</taxon>
        <taxon>Spiralia</taxon>
        <taxon>Lophotrochozoa</taxon>
        <taxon>Mollusca</taxon>
        <taxon>Gastropoda</taxon>
        <taxon>Heterobranchia</taxon>
        <taxon>Euthyneura</taxon>
        <taxon>Panpulmonata</taxon>
        <taxon>Sacoglossa</taxon>
        <taxon>Placobranchoidea</taxon>
        <taxon>Plakobranchidae</taxon>
        <taxon>Elysia</taxon>
    </lineage>
</organism>
<dbReference type="InterPro" id="IPR013083">
    <property type="entry name" value="Znf_RING/FYVE/PHD"/>
</dbReference>
<keyword evidence="1 3" id="KW-0479">Metal-binding</keyword>
<comment type="caution">
    <text evidence="7">The sequence shown here is derived from an EMBL/GenBank/DDBJ whole genome shotgun (WGS) entry which is preliminary data.</text>
</comment>
<feature type="compositionally biased region" description="Low complexity" evidence="4">
    <location>
        <begin position="307"/>
        <end position="320"/>
    </location>
</feature>
<keyword evidence="5" id="KW-0472">Membrane</keyword>
<dbReference type="Proteomes" id="UP000762676">
    <property type="component" value="Unassembled WGS sequence"/>
</dbReference>
<dbReference type="Gene3D" id="3.30.40.10">
    <property type="entry name" value="Zinc/RING finger domain, C3HC4 (zinc finger)"/>
    <property type="match status" value="1"/>
</dbReference>
<proteinExistence type="predicted"/>
<feature type="region of interest" description="Disordered" evidence="4">
    <location>
        <begin position="245"/>
        <end position="344"/>
    </location>
</feature>
<evidence type="ECO:0000259" key="6">
    <source>
        <dbReference type="PROSITE" id="PS50089"/>
    </source>
</evidence>